<dbReference type="InterPro" id="IPR004364">
    <property type="entry name" value="Aa-tRNA-synt_II"/>
</dbReference>
<proteinExistence type="predicted"/>
<dbReference type="SUPFAM" id="SSF55681">
    <property type="entry name" value="Class II aaRS and biotin synthetases"/>
    <property type="match status" value="1"/>
</dbReference>
<feature type="compositionally biased region" description="Polar residues" evidence="6">
    <location>
        <begin position="610"/>
        <end position="620"/>
    </location>
</feature>
<dbReference type="Pfam" id="PF00152">
    <property type="entry name" value="tRNA-synt_2"/>
    <property type="match status" value="1"/>
</dbReference>
<feature type="region of interest" description="Disordered" evidence="6">
    <location>
        <begin position="587"/>
        <end position="649"/>
    </location>
</feature>
<dbReference type="PRINTS" id="PR00982">
    <property type="entry name" value="TRNASYNTHLYS"/>
</dbReference>
<dbReference type="CDD" id="cd04322">
    <property type="entry name" value="LysRS_N"/>
    <property type="match status" value="1"/>
</dbReference>
<dbReference type="InterPro" id="IPR006195">
    <property type="entry name" value="aa-tRNA-synth_II"/>
</dbReference>
<evidence type="ECO:0000256" key="2">
    <source>
        <dbReference type="ARBA" id="ARBA00022741"/>
    </source>
</evidence>
<dbReference type="STRING" id="2025994.A0A2T3AFL8"/>
<gene>
    <name evidence="8" type="ORF">BD289DRAFT_480517</name>
</gene>
<dbReference type="InParanoid" id="A0A2T3AFL8"/>
<organism evidence="8 9">
    <name type="scientific">Coniella lustricola</name>
    <dbReference type="NCBI Taxonomy" id="2025994"/>
    <lineage>
        <taxon>Eukaryota</taxon>
        <taxon>Fungi</taxon>
        <taxon>Dikarya</taxon>
        <taxon>Ascomycota</taxon>
        <taxon>Pezizomycotina</taxon>
        <taxon>Sordariomycetes</taxon>
        <taxon>Sordariomycetidae</taxon>
        <taxon>Diaporthales</taxon>
        <taxon>Schizoparmaceae</taxon>
        <taxon>Coniella</taxon>
    </lineage>
</organism>
<dbReference type="InterPro" id="IPR012340">
    <property type="entry name" value="NA-bd_OB-fold"/>
</dbReference>
<evidence type="ECO:0000256" key="3">
    <source>
        <dbReference type="ARBA" id="ARBA00022840"/>
    </source>
</evidence>
<dbReference type="GO" id="GO:0000049">
    <property type="term" value="F:tRNA binding"/>
    <property type="evidence" value="ECO:0007669"/>
    <property type="project" value="TreeGrafter"/>
</dbReference>
<dbReference type="PANTHER" id="PTHR42918:SF5">
    <property type="entry name" value="LYSINE--TRNA LIGASE, MITOCHONDRIAL"/>
    <property type="match status" value="1"/>
</dbReference>
<evidence type="ECO:0000256" key="6">
    <source>
        <dbReference type="SAM" id="MobiDB-lite"/>
    </source>
</evidence>
<name>A0A2T3AFL8_9PEZI</name>
<dbReference type="SUPFAM" id="SSF50249">
    <property type="entry name" value="Nucleic acid-binding proteins"/>
    <property type="match status" value="1"/>
</dbReference>
<dbReference type="Gene3D" id="3.30.930.10">
    <property type="entry name" value="Bira Bifunctional Protein, Domain 2"/>
    <property type="match status" value="1"/>
</dbReference>
<keyword evidence="2" id="KW-0547">Nucleotide-binding</keyword>
<dbReference type="PROSITE" id="PS50862">
    <property type="entry name" value="AA_TRNA_LIGASE_II"/>
    <property type="match status" value="1"/>
</dbReference>
<dbReference type="PANTHER" id="PTHR42918">
    <property type="entry name" value="LYSYL-TRNA SYNTHETASE"/>
    <property type="match status" value="1"/>
</dbReference>
<keyword evidence="9" id="KW-1185">Reference proteome</keyword>
<evidence type="ECO:0000256" key="4">
    <source>
        <dbReference type="ARBA" id="ARBA00023146"/>
    </source>
</evidence>
<feature type="compositionally biased region" description="Basic and acidic residues" evidence="6">
    <location>
        <begin position="588"/>
        <end position="598"/>
    </location>
</feature>
<accession>A0A2T3AFL8</accession>
<dbReference type="InterPro" id="IPR044136">
    <property type="entry name" value="Lys-tRNA-ligase_II_N"/>
</dbReference>
<dbReference type="GO" id="GO:0004824">
    <property type="term" value="F:lysine-tRNA ligase activity"/>
    <property type="evidence" value="ECO:0007669"/>
    <property type="project" value="InterPro"/>
</dbReference>
<dbReference type="Proteomes" id="UP000241462">
    <property type="component" value="Unassembled WGS sequence"/>
</dbReference>
<keyword evidence="1" id="KW-0436">Ligase</keyword>
<evidence type="ECO:0000259" key="7">
    <source>
        <dbReference type="PROSITE" id="PS50862"/>
    </source>
</evidence>
<reference evidence="8 9" key="1">
    <citation type="journal article" date="2018" name="Mycol. Prog.">
        <title>Coniella lustricola, a new species from submerged detritus.</title>
        <authorList>
            <person name="Raudabaugh D.B."/>
            <person name="Iturriaga T."/>
            <person name="Carver A."/>
            <person name="Mondo S."/>
            <person name="Pangilinan J."/>
            <person name="Lipzen A."/>
            <person name="He G."/>
            <person name="Amirebrahimi M."/>
            <person name="Grigoriev I.V."/>
            <person name="Miller A.N."/>
        </authorList>
    </citation>
    <scope>NUCLEOTIDE SEQUENCE [LARGE SCALE GENOMIC DNA]</scope>
    <source>
        <strain evidence="8 9">B22-T-1</strain>
    </source>
</reference>
<feature type="domain" description="Aminoacyl-transfer RNA synthetases class-II family profile" evidence="7">
    <location>
        <begin position="236"/>
        <end position="572"/>
    </location>
</feature>
<dbReference type="EMBL" id="KZ678397">
    <property type="protein sequence ID" value="PSR94525.1"/>
    <property type="molecule type" value="Genomic_DNA"/>
</dbReference>
<dbReference type="OrthoDB" id="21243at2759"/>
<protein>
    <recommendedName>
        <fullName evidence="5">Lysyl-tRNA synthetase</fullName>
    </recommendedName>
</protein>
<dbReference type="GO" id="GO:0005524">
    <property type="term" value="F:ATP binding"/>
    <property type="evidence" value="ECO:0007669"/>
    <property type="project" value="UniProtKB-KW"/>
</dbReference>
<dbReference type="AlphaFoldDB" id="A0A2T3AFL8"/>
<feature type="compositionally biased region" description="Basic and acidic residues" evidence="6">
    <location>
        <begin position="695"/>
        <end position="705"/>
    </location>
</feature>
<dbReference type="GO" id="GO:0005739">
    <property type="term" value="C:mitochondrion"/>
    <property type="evidence" value="ECO:0007669"/>
    <property type="project" value="TreeGrafter"/>
</dbReference>
<sequence>MAPRLRFLRPYALQPLCTATPAQRSAYVRFYELARAEAALTCRRHKSFAPSGQDEGDYSPEERGALLAARVKELRPAGGLDYPRLTQKGRSITLRAYIADFESRGALDLASVTEQYTLCGRVLHVRRHGSKFFFIKIVQDGVQIQAMVNLGKMTDGTDAKQFKAVSMLLKRGDHVSITGKPARSDSMELSIQALHCPQLLSPSLVPLPFQTSQETRMHNRHIDLLLNRSARDILLVRSFIINHLREHLHKTLRCTEVQTPILAANAGGAVARPFSTRATEFTHRDLAMRIAPELWLKRLVVGGFDRVFEIGQSFRNEGIDATHNPEFTTCEFYLSYTNLDSLLNITQNLIFALARGVNAVIKKKELQLEGVDASVFEQRFDRVEFIPALEEALGQPLPKLDSSRAVSDIIKLIEDAGKDWHRSLPPNPSLSKLLDHMAAEVIEPRSQGRPLYIINHPVCMSPLAKSFTCPTTGQQVAARAELFFDGNELANMYEEENDPFKQRRKFLNQARAKLAEQGGEVLGEDEDPPHVIDEQYISVLESGLPPTGGWGCGIDRLVMLFTGAKRISDVLPFGNLRNVVGLASVEAQGHHDSARREAMPTAPVTDNRKQNMTVEQPTASEQKDAKAGLGNSEQPSSAPSAPPSSSSGLDAFSAASFLRIAEDVPEIRTSNSDGMTYKRHVPQFIEKQAVAEKDVVAETTEKASEDEQVPGSEKSSTN</sequence>
<dbReference type="InterPro" id="IPR045864">
    <property type="entry name" value="aa-tRNA-synth_II/BPL/LPL"/>
</dbReference>
<feature type="region of interest" description="Disordered" evidence="6">
    <location>
        <begin position="695"/>
        <end position="718"/>
    </location>
</feature>
<dbReference type="Pfam" id="PF01336">
    <property type="entry name" value="tRNA_anti-codon"/>
    <property type="match status" value="1"/>
</dbReference>
<dbReference type="GO" id="GO:0070154">
    <property type="term" value="P:mitochondrial lysyl-tRNA aminoacylation"/>
    <property type="evidence" value="ECO:0007669"/>
    <property type="project" value="TreeGrafter"/>
</dbReference>
<dbReference type="InterPro" id="IPR018149">
    <property type="entry name" value="Lys-tRNA-synth_II_C"/>
</dbReference>
<dbReference type="InterPro" id="IPR004365">
    <property type="entry name" value="NA-bd_OB_tRNA"/>
</dbReference>
<feature type="compositionally biased region" description="Low complexity" evidence="6">
    <location>
        <begin position="635"/>
        <end position="647"/>
    </location>
</feature>
<evidence type="ECO:0000313" key="8">
    <source>
        <dbReference type="EMBL" id="PSR94525.1"/>
    </source>
</evidence>
<keyword evidence="3" id="KW-0067">ATP-binding</keyword>
<dbReference type="Gene3D" id="2.40.50.140">
    <property type="entry name" value="Nucleic acid-binding proteins"/>
    <property type="match status" value="1"/>
</dbReference>
<keyword evidence="4" id="KW-0030">Aminoacyl-tRNA synthetase</keyword>
<evidence type="ECO:0000256" key="1">
    <source>
        <dbReference type="ARBA" id="ARBA00022598"/>
    </source>
</evidence>
<evidence type="ECO:0000256" key="5">
    <source>
        <dbReference type="ARBA" id="ARBA00030563"/>
    </source>
</evidence>
<evidence type="ECO:0000313" key="9">
    <source>
        <dbReference type="Proteomes" id="UP000241462"/>
    </source>
</evidence>